<dbReference type="AlphaFoldDB" id="A0A9Q3DML7"/>
<dbReference type="Proteomes" id="UP000765509">
    <property type="component" value="Unassembled WGS sequence"/>
</dbReference>
<accession>A0A9Q3DML7</accession>
<dbReference type="PANTHER" id="PTHR11439">
    <property type="entry name" value="GAG-POL-RELATED RETROTRANSPOSON"/>
    <property type="match status" value="1"/>
</dbReference>
<organism evidence="2 3">
    <name type="scientific">Austropuccinia psidii MF-1</name>
    <dbReference type="NCBI Taxonomy" id="1389203"/>
    <lineage>
        <taxon>Eukaryota</taxon>
        <taxon>Fungi</taxon>
        <taxon>Dikarya</taxon>
        <taxon>Basidiomycota</taxon>
        <taxon>Pucciniomycotina</taxon>
        <taxon>Pucciniomycetes</taxon>
        <taxon>Pucciniales</taxon>
        <taxon>Sphaerophragmiaceae</taxon>
        <taxon>Austropuccinia</taxon>
    </lineage>
</organism>
<proteinExistence type="predicted"/>
<dbReference type="InterPro" id="IPR013103">
    <property type="entry name" value="RVT_2"/>
</dbReference>
<gene>
    <name evidence="2" type="ORF">O181_045965</name>
</gene>
<comment type="caution">
    <text evidence="2">The sequence shown here is derived from an EMBL/GenBank/DDBJ whole genome shotgun (WGS) entry which is preliminary data.</text>
</comment>
<evidence type="ECO:0000313" key="3">
    <source>
        <dbReference type="Proteomes" id="UP000765509"/>
    </source>
</evidence>
<protein>
    <recommendedName>
        <fullName evidence="1">Reverse transcriptase Ty1/copia-type domain-containing protein</fullName>
    </recommendedName>
</protein>
<name>A0A9Q3DML7_9BASI</name>
<reference evidence="2" key="1">
    <citation type="submission" date="2021-03" db="EMBL/GenBank/DDBJ databases">
        <title>Draft genome sequence of rust myrtle Austropuccinia psidii MF-1, a brazilian biotype.</title>
        <authorList>
            <person name="Quecine M.C."/>
            <person name="Pachon D.M.R."/>
            <person name="Bonatelli M.L."/>
            <person name="Correr F.H."/>
            <person name="Franceschini L.M."/>
            <person name="Leite T.F."/>
            <person name="Margarido G.R.A."/>
            <person name="Almeida C.A."/>
            <person name="Ferrarezi J.A."/>
            <person name="Labate C.A."/>
        </authorList>
    </citation>
    <scope>NUCLEOTIDE SEQUENCE</scope>
    <source>
        <strain evidence="2">MF-1</strain>
    </source>
</reference>
<dbReference type="CDD" id="cd09272">
    <property type="entry name" value="RNase_HI_RT_Ty1"/>
    <property type="match status" value="1"/>
</dbReference>
<feature type="domain" description="Reverse transcriptase Ty1/copia-type" evidence="1">
    <location>
        <begin position="113"/>
        <end position="240"/>
    </location>
</feature>
<keyword evidence="3" id="KW-1185">Reference proteome</keyword>
<dbReference type="EMBL" id="AVOT02018970">
    <property type="protein sequence ID" value="MBW0506250.1"/>
    <property type="molecule type" value="Genomic_DNA"/>
</dbReference>
<evidence type="ECO:0000313" key="2">
    <source>
        <dbReference type="EMBL" id="MBW0506250.1"/>
    </source>
</evidence>
<dbReference type="PANTHER" id="PTHR11439:SF467">
    <property type="entry name" value="INTEGRASE CATALYTIC DOMAIN-CONTAINING PROTEIN"/>
    <property type="match status" value="1"/>
</dbReference>
<evidence type="ECO:0000259" key="1">
    <source>
        <dbReference type="Pfam" id="PF07727"/>
    </source>
</evidence>
<sequence>MLNFPHSGKCWIFYDPTSRRIFQASSAVFLAYQALPRPLTSRKGELNYIVNNLHLGKVSTSDIAEEQDRAIRQLPVTSNIQIPKTLKHTLNSPFECDWRNAAMVELNNFKKRDVWEPTSPSKEMKVLGGKWVFDIKQKADGTVERLKARYVGRGFSQRPGVDCFDIYAPAASLNSLRLLLALKVKHNFVMAGFDVSAAYLYSPIQEDVYVQAPVELLPELNSKVMRIKKALYGTKQVARYQKDTMVLIVWIHVNDRIVIGNSTNSINDFKTALMREVDVQWQTKVEKIVGLHIINNGQQIEINQKVLIDQYLSQYPWPIIPQYTTMSTAPLVTNASVGLNTTNYQSAIGTLMYISGGSRPDITYAVHMLARFASCPDKTHWLALDHLTGYLLRHRDKSLRYTPQSSEISLWVDASWGGEHARSTSGFVVKAFGNPIAWNSRRKMVVAMSTCAAEYVALSDATQLLAVIRLIAIQIDSTFTMSIKCDNCAAIMITEDNLSKKKTKYLDRAFYFVNDFVRQYNTNIDSIPTINQHANALTKPLGSTKLLKACQNLNLSD</sequence>
<dbReference type="Pfam" id="PF07727">
    <property type="entry name" value="RVT_2"/>
    <property type="match status" value="1"/>
</dbReference>